<keyword evidence="2" id="KW-1185">Reference proteome</keyword>
<dbReference type="AlphaFoldDB" id="A0A1H2PQJ3"/>
<dbReference type="EMBL" id="FNLO01000005">
    <property type="protein sequence ID" value="SDV48671.1"/>
    <property type="molecule type" value="Genomic_DNA"/>
</dbReference>
<proteinExistence type="predicted"/>
<name>A0A1H2PQJ3_9BURK</name>
<dbReference type="Proteomes" id="UP000243719">
    <property type="component" value="Unassembled WGS sequence"/>
</dbReference>
<evidence type="ECO:0000313" key="1">
    <source>
        <dbReference type="EMBL" id="SDV48671.1"/>
    </source>
</evidence>
<accession>A0A1H2PQJ3</accession>
<organism evidence="1 2">
    <name type="scientific">Chitinasiproducens palmae</name>
    <dbReference type="NCBI Taxonomy" id="1770053"/>
    <lineage>
        <taxon>Bacteria</taxon>
        <taxon>Pseudomonadati</taxon>
        <taxon>Pseudomonadota</taxon>
        <taxon>Betaproteobacteria</taxon>
        <taxon>Burkholderiales</taxon>
        <taxon>Burkholderiaceae</taxon>
        <taxon>Chitinasiproducens</taxon>
    </lineage>
</organism>
<dbReference type="RefSeq" id="WP_091907938.1">
    <property type="nucleotide sequence ID" value="NZ_FNLO01000005.1"/>
</dbReference>
<sequence length="85" mass="9694">MSPPNRRTVYRGFSVETTALAADAAFSFECVIPYRDRTDAEHAVHRFRHVEESRFATAEQAWDIGDARARTLIDRWIETGARVPA</sequence>
<gene>
    <name evidence="1" type="ORF">SAMN05216551_105285</name>
</gene>
<evidence type="ECO:0000313" key="2">
    <source>
        <dbReference type="Proteomes" id="UP000243719"/>
    </source>
</evidence>
<protein>
    <submittedName>
        <fullName evidence="1">Uncharacterized protein</fullName>
    </submittedName>
</protein>
<reference evidence="2" key="1">
    <citation type="submission" date="2016-09" db="EMBL/GenBank/DDBJ databases">
        <authorList>
            <person name="Varghese N."/>
            <person name="Submissions S."/>
        </authorList>
    </citation>
    <scope>NUCLEOTIDE SEQUENCE [LARGE SCALE GENOMIC DNA]</scope>
    <source>
        <strain evidence="2">JS23</strain>
    </source>
</reference>